<dbReference type="EMBL" id="WFLN01000009">
    <property type="protein sequence ID" value="KAB8028519.1"/>
    <property type="molecule type" value="Genomic_DNA"/>
</dbReference>
<keyword evidence="1" id="KW-0175">Coiled coil</keyword>
<name>A0A833N4P8_9BACT</name>
<reference evidence="2 3" key="1">
    <citation type="submission" date="2019-10" db="EMBL/GenBank/DDBJ databases">
        <title>New genus of Silvanigrellaceae.</title>
        <authorList>
            <person name="Pitt A."/>
            <person name="Hahn M.W."/>
        </authorList>
    </citation>
    <scope>NUCLEOTIDE SEQUENCE [LARGE SCALE GENOMIC DNA]</scope>
    <source>
        <strain evidence="2 3">33A1-SZDP</strain>
    </source>
</reference>
<feature type="coiled-coil region" evidence="1">
    <location>
        <begin position="205"/>
        <end position="236"/>
    </location>
</feature>
<evidence type="ECO:0000313" key="3">
    <source>
        <dbReference type="Proteomes" id="UP000442694"/>
    </source>
</evidence>
<keyword evidence="3" id="KW-1185">Reference proteome</keyword>
<evidence type="ECO:0000313" key="2">
    <source>
        <dbReference type="EMBL" id="KAB8028519.1"/>
    </source>
</evidence>
<dbReference type="RefSeq" id="WP_152213670.1">
    <property type="nucleotide sequence ID" value="NZ_WFLN01000009.1"/>
</dbReference>
<sequence>MNKKKISKNDNSTQIEYEYLENNKANKVTNTEFKFPLNILNAEPAEESEYTTLFYVDLSTVESPNNYIFYQEYNQISDEHRSNVKIIDINDSNHPVFQFLPEEIKNDNVFLWKSHHANNILVKSINIKEIVGLQQSYNFHIKEGIKLTETLNQGVITISKVSSTVGKVFTVLGTLGGYASAAGSAFSAAKSLLGMFIPELKEPSIADVLNKLEEIRAEFKAAIEQLKSEIKLLLKEAFINDYITKTRMYIEATAQLSESYFKTYVTLIQQEGTEKFDEKSLLGHLFNSQNSYFNFLFKQLTDPSSTDAIYNAINIIIDKNYVKQTILAKPNEKYDATRVYTENGANWSESVNVIGALDFSLPDYYSETSGYDATYVLKASTKVFANLVESFIFVSQHLLDYYVTQELDKQKPTYAILRPQIETAFTEIDKRLTIIISTWEEYYRQSVQETENYALRLWKNMFYTAAAKAKCVSLTFRRGYPGTHKDFVSGIGSRYNQSKFWKTDSYGYATYEFAIRKDYSDSDASTGYNSIMSHTSLWSLQQGLYNGWGREGWGLSPRGRNAWTYNYITELHELRPKIAIMVWSESHKNHIKKMLDFDSTIDSLKRLKASVQKTQSTWFKDNEYYPLARRQSVDIYEFSKGINLNKFIYNQPNIFPASIVTQTEDSLVNMNYVASNKIKLGFRYAHRLGLSKQDIVWNSQENPAPLTGSYIVNIPKYSSQMLINQQSIPYAEIYIKAKSNNYLVNKVDYDKIKCNLTGIDPLEDLIKAHPLFSLDKDLINSTLATYPSLLRSIHKDISYNRLDLDFGNWTNTIQASLSSTKSFRVSVGIRPLFKNEKDIILFGDIAWLYSEANKFAYRNHLSSNGTSIYHKFHFKGLPRMTFNKIENTANSVVNLKNCGFQIVYSYYIYDSVASSPKLNITSKLDYPIYSSGTGIAYECIEKSYDASPIEIILGKSIWLS</sequence>
<gene>
    <name evidence="2" type="ORF">GCL57_12400</name>
</gene>
<proteinExistence type="predicted"/>
<dbReference type="AlphaFoldDB" id="A0A833N4P8"/>
<accession>A0A833N4P8</accession>
<dbReference type="Proteomes" id="UP000442694">
    <property type="component" value="Unassembled WGS sequence"/>
</dbReference>
<organism evidence="2 3">
    <name type="scientific">Fluviispira multicolorata</name>
    <dbReference type="NCBI Taxonomy" id="2654512"/>
    <lineage>
        <taxon>Bacteria</taxon>
        <taxon>Pseudomonadati</taxon>
        <taxon>Bdellovibrionota</taxon>
        <taxon>Oligoflexia</taxon>
        <taxon>Silvanigrellales</taxon>
        <taxon>Silvanigrellaceae</taxon>
        <taxon>Fluviispira</taxon>
    </lineage>
</organism>
<comment type="caution">
    <text evidence="2">The sequence shown here is derived from an EMBL/GenBank/DDBJ whole genome shotgun (WGS) entry which is preliminary data.</text>
</comment>
<evidence type="ECO:0000256" key="1">
    <source>
        <dbReference type="SAM" id="Coils"/>
    </source>
</evidence>
<protein>
    <submittedName>
        <fullName evidence="2">Uncharacterized protein</fullName>
    </submittedName>
</protein>